<name>A0A9P6HMY2_9AGAM</name>
<dbReference type="Pfam" id="PF00646">
    <property type="entry name" value="F-box"/>
    <property type="match status" value="1"/>
</dbReference>
<reference evidence="2" key="2">
    <citation type="submission" date="2020-11" db="EMBL/GenBank/DDBJ databases">
        <authorList>
            <consortium name="DOE Joint Genome Institute"/>
            <person name="Kuo A."/>
            <person name="Miyauchi S."/>
            <person name="Kiss E."/>
            <person name="Drula E."/>
            <person name="Kohler A."/>
            <person name="Sanchez-Garcia M."/>
            <person name="Andreopoulos B."/>
            <person name="Barry K.W."/>
            <person name="Bonito G."/>
            <person name="Buee M."/>
            <person name="Carver A."/>
            <person name="Chen C."/>
            <person name="Cichocki N."/>
            <person name="Clum A."/>
            <person name="Culley D."/>
            <person name="Crous P.W."/>
            <person name="Fauchery L."/>
            <person name="Girlanda M."/>
            <person name="Hayes R."/>
            <person name="Keri Z."/>
            <person name="Labutti K."/>
            <person name="Lipzen A."/>
            <person name="Lombard V."/>
            <person name="Magnuson J."/>
            <person name="Maillard F."/>
            <person name="Morin E."/>
            <person name="Murat C."/>
            <person name="Nolan M."/>
            <person name="Ohm R."/>
            <person name="Pangilinan J."/>
            <person name="Pereira M."/>
            <person name="Perotto S."/>
            <person name="Peter M."/>
            <person name="Riley R."/>
            <person name="Sitrit Y."/>
            <person name="Stielow B."/>
            <person name="Szollosi G."/>
            <person name="Zifcakova L."/>
            <person name="Stursova M."/>
            <person name="Spatafora J.W."/>
            <person name="Tedersoo L."/>
            <person name="Vaario L.-M."/>
            <person name="Yamada A."/>
            <person name="Yan M."/>
            <person name="Wang P."/>
            <person name="Xu J."/>
            <person name="Bruns T."/>
            <person name="Baldrian P."/>
            <person name="Vilgalys R."/>
            <person name="Henrissat B."/>
            <person name="Grigoriev I.V."/>
            <person name="Hibbett D."/>
            <person name="Nagy L.G."/>
            <person name="Martin F.M."/>
        </authorList>
    </citation>
    <scope>NUCLEOTIDE SEQUENCE</scope>
    <source>
        <strain evidence="2">UH-Tt-Lm1</strain>
    </source>
</reference>
<dbReference type="InterPro" id="IPR036047">
    <property type="entry name" value="F-box-like_dom_sf"/>
</dbReference>
<dbReference type="PROSITE" id="PS50181">
    <property type="entry name" value="FBOX"/>
    <property type="match status" value="1"/>
</dbReference>
<protein>
    <recommendedName>
        <fullName evidence="1">F-box domain-containing protein</fullName>
    </recommendedName>
</protein>
<organism evidence="2 3">
    <name type="scientific">Thelephora terrestris</name>
    <dbReference type="NCBI Taxonomy" id="56493"/>
    <lineage>
        <taxon>Eukaryota</taxon>
        <taxon>Fungi</taxon>
        <taxon>Dikarya</taxon>
        <taxon>Basidiomycota</taxon>
        <taxon>Agaricomycotina</taxon>
        <taxon>Agaricomycetes</taxon>
        <taxon>Thelephorales</taxon>
        <taxon>Thelephoraceae</taxon>
        <taxon>Thelephora</taxon>
    </lineage>
</organism>
<proteinExistence type="predicted"/>
<dbReference type="SMART" id="SM00256">
    <property type="entry name" value="FBOX"/>
    <property type="match status" value="1"/>
</dbReference>
<reference evidence="2" key="1">
    <citation type="journal article" date="2020" name="Nat. Commun.">
        <title>Large-scale genome sequencing of mycorrhizal fungi provides insights into the early evolution of symbiotic traits.</title>
        <authorList>
            <person name="Miyauchi S."/>
            <person name="Kiss E."/>
            <person name="Kuo A."/>
            <person name="Drula E."/>
            <person name="Kohler A."/>
            <person name="Sanchez-Garcia M."/>
            <person name="Morin E."/>
            <person name="Andreopoulos B."/>
            <person name="Barry K.W."/>
            <person name="Bonito G."/>
            <person name="Buee M."/>
            <person name="Carver A."/>
            <person name="Chen C."/>
            <person name="Cichocki N."/>
            <person name="Clum A."/>
            <person name="Culley D."/>
            <person name="Crous P.W."/>
            <person name="Fauchery L."/>
            <person name="Girlanda M."/>
            <person name="Hayes R.D."/>
            <person name="Keri Z."/>
            <person name="LaButti K."/>
            <person name="Lipzen A."/>
            <person name="Lombard V."/>
            <person name="Magnuson J."/>
            <person name="Maillard F."/>
            <person name="Murat C."/>
            <person name="Nolan M."/>
            <person name="Ohm R.A."/>
            <person name="Pangilinan J."/>
            <person name="Pereira M.F."/>
            <person name="Perotto S."/>
            <person name="Peter M."/>
            <person name="Pfister S."/>
            <person name="Riley R."/>
            <person name="Sitrit Y."/>
            <person name="Stielow J.B."/>
            <person name="Szollosi G."/>
            <person name="Zifcakova L."/>
            <person name="Stursova M."/>
            <person name="Spatafora J.W."/>
            <person name="Tedersoo L."/>
            <person name="Vaario L.M."/>
            <person name="Yamada A."/>
            <person name="Yan M."/>
            <person name="Wang P."/>
            <person name="Xu J."/>
            <person name="Bruns T."/>
            <person name="Baldrian P."/>
            <person name="Vilgalys R."/>
            <person name="Dunand C."/>
            <person name="Henrissat B."/>
            <person name="Grigoriev I.V."/>
            <person name="Hibbett D."/>
            <person name="Nagy L.G."/>
            <person name="Martin F.M."/>
        </authorList>
    </citation>
    <scope>NUCLEOTIDE SEQUENCE</scope>
    <source>
        <strain evidence="2">UH-Tt-Lm1</strain>
    </source>
</reference>
<sequence>MDRPPVGRGALPSELWEGIILRLPPIEILSMRLLNRNFCELIDRSPLIKHHLDLFSAGLEERTAGEDPLGIQDRRQKLETYCSRWERFRHPEPILLGPPPFPNYGSAYVDKGFLMYDEDAGGEKENIYFMRLPSPAMEVPRIEWIIRGLPTSSLYGHGRAIYPPLDLLAITVSSEDATSFQIQMFHMSDGKPYLNDVHPTVMGSSYGTRIQNFNVTLELTSCRISATVLKREMDPYAAKSDDMDLFVWDWRTGKMCLHFQAQIITAHFIDQYRLVGSVRRGRGVVLMLWDTSNDRSHLPGLVFDTGPGDTTSLDLDLGVHDHEMEHALPFCENHSMGLVAFSFRRRESSAMGEPTYIIPVGDLVRFTQLMGTIERVPWQDWQRFTTPIGIRWVPSHIYITHSQVLSVHRANSSPRSTSILRIHDFSLRSRRRKLLVRIHGRRYPCRFGCGRRNNVPNHGAFLWNPPRTGKAASRKVVVVSLST</sequence>
<evidence type="ECO:0000259" key="1">
    <source>
        <dbReference type="PROSITE" id="PS50181"/>
    </source>
</evidence>
<evidence type="ECO:0000313" key="2">
    <source>
        <dbReference type="EMBL" id="KAF9790587.1"/>
    </source>
</evidence>
<dbReference type="EMBL" id="WIUZ02000002">
    <property type="protein sequence ID" value="KAF9790587.1"/>
    <property type="molecule type" value="Genomic_DNA"/>
</dbReference>
<dbReference type="InterPro" id="IPR001810">
    <property type="entry name" value="F-box_dom"/>
</dbReference>
<keyword evidence="3" id="KW-1185">Reference proteome</keyword>
<dbReference type="Proteomes" id="UP000736335">
    <property type="component" value="Unassembled WGS sequence"/>
</dbReference>
<gene>
    <name evidence="2" type="ORF">BJ322DRAFT_1037230</name>
</gene>
<evidence type="ECO:0000313" key="3">
    <source>
        <dbReference type="Proteomes" id="UP000736335"/>
    </source>
</evidence>
<accession>A0A9P6HMY2</accession>
<feature type="domain" description="F-box" evidence="1">
    <location>
        <begin position="5"/>
        <end position="51"/>
    </location>
</feature>
<dbReference type="AlphaFoldDB" id="A0A9P6HMY2"/>
<comment type="caution">
    <text evidence="2">The sequence shown here is derived from an EMBL/GenBank/DDBJ whole genome shotgun (WGS) entry which is preliminary data.</text>
</comment>
<dbReference type="SUPFAM" id="SSF81383">
    <property type="entry name" value="F-box domain"/>
    <property type="match status" value="1"/>
</dbReference>